<protein>
    <submittedName>
        <fullName evidence="1">Isochorismatase family protein</fullName>
    </submittedName>
</protein>
<evidence type="ECO:0000313" key="2">
    <source>
        <dbReference type="Proteomes" id="UP001527882"/>
    </source>
</evidence>
<sequence>MQSEDMNKGLALSLLWQKRLLDGTFDSVTEEVHWDPIQTAVIICDMWDQHWCKAASERVGEMASHLNEVVMKLREKGTFIIHAPSDTLKYYEHHPARLTALNAPRIETEEPLQNWVRHDIKREGVFPIDDSDGGCGCEPRCLEGKLWSHQHKAIVIMNEDAITDNFEAIYLLKQRCIKNVLIMGVHTNMCVLGRPFGIRQLVTQGFHVVLLRDLTDTMYNPKMWPYVDHFSGTDLVLQHIERYWCPTISSNQIIGEPFRFKGNLR</sequence>
<proteinExistence type="predicted"/>
<gene>
    <name evidence="1" type="ORF">O9H85_20545</name>
</gene>
<dbReference type="EMBL" id="JAQAGZ010000013">
    <property type="protein sequence ID" value="MCZ8514770.1"/>
    <property type="molecule type" value="Genomic_DNA"/>
</dbReference>
<organism evidence="1 2">
    <name type="scientific">Paenibacillus gyeongsangnamensis</name>
    <dbReference type="NCBI Taxonomy" id="3388067"/>
    <lineage>
        <taxon>Bacteria</taxon>
        <taxon>Bacillati</taxon>
        <taxon>Bacillota</taxon>
        <taxon>Bacilli</taxon>
        <taxon>Bacillales</taxon>
        <taxon>Paenibacillaceae</taxon>
        <taxon>Paenibacillus</taxon>
    </lineage>
</organism>
<dbReference type="RefSeq" id="WP_269883289.1">
    <property type="nucleotide sequence ID" value="NZ_JAQAGZ010000013.1"/>
</dbReference>
<accession>A0ABT4QD33</accession>
<comment type="caution">
    <text evidence="1">The sequence shown here is derived from an EMBL/GenBank/DDBJ whole genome shotgun (WGS) entry which is preliminary data.</text>
</comment>
<dbReference type="Gene3D" id="3.40.50.850">
    <property type="entry name" value="Isochorismatase-like"/>
    <property type="match status" value="1"/>
</dbReference>
<reference evidence="1 2" key="1">
    <citation type="submission" date="2022-12" db="EMBL/GenBank/DDBJ databases">
        <title>Draft genome sequence of Paenibacillus sp. dW9.</title>
        <authorList>
            <person name="Choi E.-W."/>
            <person name="Kim D.-U."/>
        </authorList>
    </citation>
    <scope>NUCLEOTIDE SEQUENCE [LARGE SCALE GENOMIC DNA]</scope>
    <source>
        <strain evidence="2">dW9</strain>
    </source>
</reference>
<keyword evidence="2" id="KW-1185">Reference proteome</keyword>
<dbReference type="Proteomes" id="UP001527882">
    <property type="component" value="Unassembled WGS sequence"/>
</dbReference>
<name>A0ABT4QD33_9BACL</name>
<evidence type="ECO:0000313" key="1">
    <source>
        <dbReference type="EMBL" id="MCZ8514770.1"/>
    </source>
</evidence>
<dbReference type="InterPro" id="IPR036380">
    <property type="entry name" value="Isochorismatase-like_sf"/>
</dbReference>
<dbReference type="SUPFAM" id="SSF52499">
    <property type="entry name" value="Isochorismatase-like hydrolases"/>
    <property type="match status" value="1"/>
</dbReference>